<accession>A0AAU7DVV4</accession>
<evidence type="ECO:0000313" key="1">
    <source>
        <dbReference type="EMBL" id="XBH21611.1"/>
    </source>
</evidence>
<dbReference type="AlphaFoldDB" id="A0AAU7DVV4"/>
<proteinExistence type="predicted"/>
<name>A0AAU7DVV4_9MICO</name>
<sequence>MTQQLRWPNIEAALVAYFSAALAIPVFTTTGTETASTHDRFLKIERSGTSSLWISKHMDISISVITHDRSSMWDLVADTESTLESLNPGQAGPIYIDEVEEIFGFAYDPADDPALRQASAIFSLTLRPNQG</sequence>
<reference evidence="1" key="1">
    <citation type="submission" date="2024-02" db="EMBL/GenBank/DDBJ databases">
        <title>Tomenella chthoni gen. nov. sp. nov., a member of the family Jonesiaceae isolated from bat guano.</title>
        <authorList>
            <person name="Miller S.L."/>
            <person name="King J."/>
            <person name="Sankaranarayanan K."/>
            <person name="Lawson P.A."/>
        </authorList>
    </citation>
    <scope>NUCLEOTIDE SEQUENCE</scope>
    <source>
        <strain evidence="1">BS-20</strain>
    </source>
</reference>
<dbReference type="EMBL" id="CP146203">
    <property type="protein sequence ID" value="XBH21611.1"/>
    <property type="molecule type" value="Genomic_DNA"/>
</dbReference>
<organism evidence="1">
    <name type="scientific">Jonesiaceae bacterium BS-20</name>
    <dbReference type="NCBI Taxonomy" id="3120821"/>
    <lineage>
        <taxon>Bacteria</taxon>
        <taxon>Bacillati</taxon>
        <taxon>Actinomycetota</taxon>
        <taxon>Actinomycetes</taxon>
        <taxon>Micrococcales</taxon>
        <taxon>Jonesiaceae</taxon>
    </lineage>
</organism>
<gene>
    <name evidence="1" type="ORF">V5R04_15605</name>
</gene>
<protein>
    <submittedName>
        <fullName evidence="1">Uncharacterized protein</fullName>
    </submittedName>
</protein>